<protein>
    <submittedName>
        <fullName evidence="1">Uncharacterized protein</fullName>
    </submittedName>
</protein>
<dbReference type="RefSeq" id="XP_008075035.1">
    <property type="nucleotide sequence ID" value="XM_008076844.1"/>
</dbReference>
<dbReference type="InParanoid" id="L2GSY8"/>
<gene>
    <name evidence="1" type="ORF">VCUG_02021</name>
</gene>
<accession>L2GSY8</accession>
<evidence type="ECO:0000313" key="2">
    <source>
        <dbReference type="Proteomes" id="UP000011081"/>
    </source>
</evidence>
<organism evidence="1 2">
    <name type="scientific">Vavraia culicis (isolate floridensis)</name>
    <name type="common">Microsporidian parasite</name>
    <dbReference type="NCBI Taxonomy" id="948595"/>
    <lineage>
        <taxon>Eukaryota</taxon>
        <taxon>Fungi</taxon>
        <taxon>Fungi incertae sedis</taxon>
        <taxon>Microsporidia</taxon>
        <taxon>Pleistophoridae</taxon>
        <taxon>Vavraia</taxon>
    </lineage>
</organism>
<name>L2GSY8_VAVCU</name>
<dbReference type="HOGENOM" id="CLU_1972133_0_0_1"/>
<dbReference type="EMBL" id="GL877443">
    <property type="protein sequence ID" value="ELA46477.1"/>
    <property type="molecule type" value="Genomic_DNA"/>
</dbReference>
<sequence>MVLLVTHTLSLPFTDSKVFIFYCQIGRTVTTPIRLFQKASAAKRCLTMSFFKCLILKGSSIVCIELRSVMYLEEPICFLFRVNMRFHSQNLSNNFKSAESSRQETKIFVLFIYTVSHSGKNIYLIRV</sequence>
<dbReference type="AlphaFoldDB" id="L2GSY8"/>
<evidence type="ECO:0000313" key="1">
    <source>
        <dbReference type="EMBL" id="ELA46477.1"/>
    </source>
</evidence>
<dbReference type="VEuPathDB" id="MicrosporidiaDB:VCUG_02021"/>
<dbReference type="Proteomes" id="UP000011081">
    <property type="component" value="Unassembled WGS sequence"/>
</dbReference>
<reference evidence="2" key="1">
    <citation type="submission" date="2011-03" db="EMBL/GenBank/DDBJ databases">
        <title>The genome sequence of Vavraia culicis strain floridensis.</title>
        <authorList>
            <consortium name="The Broad Institute Genome Sequencing Platform"/>
            <person name="Cuomo C."/>
            <person name="Becnel J."/>
            <person name="Sanscrainte N."/>
            <person name="Young S.K."/>
            <person name="Zeng Q."/>
            <person name="Gargeya S."/>
            <person name="Fitzgerald M."/>
            <person name="Haas B."/>
            <person name="Abouelleil A."/>
            <person name="Alvarado L."/>
            <person name="Arachchi H.M."/>
            <person name="Berlin A."/>
            <person name="Chapman S.B."/>
            <person name="Gearin G."/>
            <person name="Goldberg J."/>
            <person name="Griggs A."/>
            <person name="Gujja S."/>
            <person name="Hansen M."/>
            <person name="Heiman D."/>
            <person name="Howarth C."/>
            <person name="Larimer J."/>
            <person name="Lui A."/>
            <person name="MacDonald P.J.P."/>
            <person name="McCowen C."/>
            <person name="Montmayeur A."/>
            <person name="Murphy C."/>
            <person name="Neiman D."/>
            <person name="Pearson M."/>
            <person name="Priest M."/>
            <person name="Roberts A."/>
            <person name="Saif S."/>
            <person name="Shea T."/>
            <person name="Sisk P."/>
            <person name="Stolte C."/>
            <person name="Sykes S."/>
            <person name="Wortman J."/>
            <person name="Nusbaum C."/>
            <person name="Birren B."/>
        </authorList>
    </citation>
    <scope>NUCLEOTIDE SEQUENCE [LARGE SCALE GENOMIC DNA]</scope>
    <source>
        <strain evidence="2">floridensis</strain>
    </source>
</reference>
<dbReference type="GeneID" id="19879890"/>
<keyword evidence="2" id="KW-1185">Reference proteome</keyword>
<proteinExistence type="predicted"/>